<keyword evidence="1" id="KW-0472">Membrane</keyword>
<sequence>MKKGLTVAALLMIGVVIFRFSSQTYEEQSLVPLLESLLPGEPLAGLLAPVEVSYWGTAISIETKGYYYFIEFFIRKFAHLFLFGCLALALFRVLMLAGPKRIWPVALFAFAGAGLYAMMDEYHQLLTGGRTPMVEDVLLDMAGAFIALGLYVPFYSWRKKTRSSDA</sequence>
<evidence type="ECO:0000313" key="3">
    <source>
        <dbReference type="EMBL" id="SIQ34765.1"/>
    </source>
</evidence>
<accession>A0A1N6S133</accession>
<keyword evidence="1" id="KW-0812">Transmembrane</keyword>
<dbReference type="Proteomes" id="UP000186385">
    <property type="component" value="Unassembled WGS sequence"/>
</dbReference>
<evidence type="ECO:0000313" key="4">
    <source>
        <dbReference type="Proteomes" id="UP000186385"/>
    </source>
</evidence>
<feature type="transmembrane region" description="Helical" evidence="1">
    <location>
        <begin position="77"/>
        <end position="95"/>
    </location>
</feature>
<evidence type="ECO:0000259" key="2">
    <source>
        <dbReference type="Pfam" id="PF04892"/>
    </source>
</evidence>
<dbReference type="AlphaFoldDB" id="A0A1N6S133"/>
<dbReference type="InterPro" id="IPR006976">
    <property type="entry name" value="VanZ-like"/>
</dbReference>
<keyword evidence="1" id="KW-1133">Transmembrane helix</keyword>
<dbReference type="STRING" id="1017273.SAMN05443094_102281"/>
<name>A0A1N6S133_9BACI</name>
<organism evidence="3 4">
    <name type="scientific">Domibacillus enclensis</name>
    <dbReference type="NCBI Taxonomy" id="1017273"/>
    <lineage>
        <taxon>Bacteria</taxon>
        <taxon>Bacillati</taxon>
        <taxon>Bacillota</taxon>
        <taxon>Bacilli</taxon>
        <taxon>Bacillales</taxon>
        <taxon>Bacillaceae</taxon>
        <taxon>Domibacillus</taxon>
    </lineage>
</organism>
<feature type="transmembrane region" description="Helical" evidence="1">
    <location>
        <begin position="102"/>
        <end position="119"/>
    </location>
</feature>
<dbReference type="EMBL" id="FTLX01000002">
    <property type="protein sequence ID" value="SIQ34765.1"/>
    <property type="molecule type" value="Genomic_DNA"/>
</dbReference>
<feature type="domain" description="VanZ-like" evidence="2">
    <location>
        <begin position="7"/>
        <end position="152"/>
    </location>
</feature>
<dbReference type="PIRSF" id="PIRSF019083">
    <property type="entry name" value="UCP019083_VanZ"/>
    <property type="match status" value="1"/>
</dbReference>
<protein>
    <submittedName>
        <fullName evidence="3">VanZ like family protein</fullName>
    </submittedName>
</protein>
<dbReference type="Pfam" id="PF04892">
    <property type="entry name" value="VanZ"/>
    <property type="match status" value="1"/>
</dbReference>
<proteinExistence type="predicted"/>
<evidence type="ECO:0000256" key="1">
    <source>
        <dbReference type="SAM" id="Phobius"/>
    </source>
</evidence>
<dbReference type="RefSeq" id="WP_231581247.1">
    <property type="nucleotide sequence ID" value="NZ_FTLX01000002.1"/>
</dbReference>
<dbReference type="InterPro" id="IPR016747">
    <property type="entry name" value="Phosphotransbutyrylase"/>
</dbReference>
<reference evidence="3 4" key="1">
    <citation type="submission" date="2017-01" db="EMBL/GenBank/DDBJ databases">
        <authorList>
            <person name="Mah S.A."/>
            <person name="Swanson W.J."/>
            <person name="Moy G.W."/>
            <person name="Vacquier V.D."/>
        </authorList>
    </citation>
    <scope>NUCLEOTIDE SEQUENCE [LARGE SCALE GENOMIC DNA]</scope>
    <source>
        <strain evidence="3 4">NIO-1016</strain>
    </source>
</reference>
<feature type="transmembrane region" description="Helical" evidence="1">
    <location>
        <begin position="139"/>
        <end position="157"/>
    </location>
</feature>
<gene>
    <name evidence="3" type="ORF">SAMN05443094_102281</name>
</gene>
<dbReference type="NCBIfam" id="NF037970">
    <property type="entry name" value="vanZ_1"/>
    <property type="match status" value="1"/>
</dbReference>